<evidence type="ECO:0000256" key="3">
    <source>
        <dbReference type="ARBA" id="ARBA00022471"/>
    </source>
</evidence>
<evidence type="ECO:0000313" key="8">
    <source>
        <dbReference type="Proteomes" id="UP000091857"/>
    </source>
</evidence>
<protein>
    <recommendedName>
        <fullName evidence="6">S-protein homolog</fullName>
    </recommendedName>
</protein>
<feature type="signal peptide" evidence="6">
    <location>
        <begin position="1"/>
        <end position="26"/>
    </location>
</feature>
<sequence length="154" mass="18039">MRALTSYLVFLPSLILSVNYNYSCLGYCFTEGYLVHISNHLSDNRNLSLHCWSGDDNLGNHELSSSAEFEFHFCLNIWGTTKFWCDFSWNHHQYGGIFKVFWVGRKLVQMCNHKNCVWSARDDGIYLLDIVSGIFVKKYIWEAKWHQPQTRGAK</sequence>
<dbReference type="OMA" id="WTFRENI"/>
<evidence type="ECO:0000256" key="1">
    <source>
        <dbReference type="ARBA" id="ARBA00004613"/>
    </source>
</evidence>
<evidence type="ECO:0000313" key="7">
    <source>
        <dbReference type="EMBL" id="OAY40805.1"/>
    </source>
</evidence>
<evidence type="ECO:0000256" key="4">
    <source>
        <dbReference type="ARBA" id="ARBA00022525"/>
    </source>
</evidence>
<keyword evidence="8" id="KW-1185">Reference proteome</keyword>
<dbReference type="AlphaFoldDB" id="A0A2C9V821"/>
<reference evidence="8" key="1">
    <citation type="journal article" date="2016" name="Nat. Biotechnol.">
        <title>Sequencing wild and cultivated cassava and related species reveals extensive interspecific hybridization and genetic diversity.</title>
        <authorList>
            <person name="Bredeson J.V."/>
            <person name="Lyons J.B."/>
            <person name="Prochnik S.E."/>
            <person name="Wu G.A."/>
            <person name="Ha C.M."/>
            <person name="Edsinger-Gonzales E."/>
            <person name="Grimwood J."/>
            <person name="Schmutz J."/>
            <person name="Rabbi I.Y."/>
            <person name="Egesi C."/>
            <person name="Nauluvula P."/>
            <person name="Lebot V."/>
            <person name="Ndunguru J."/>
            <person name="Mkamilo G."/>
            <person name="Bart R.S."/>
            <person name="Setter T.L."/>
            <person name="Gleadow R.M."/>
            <person name="Kulakow P."/>
            <person name="Ferguson M.E."/>
            <person name="Rounsley S."/>
            <person name="Rokhsar D.S."/>
        </authorList>
    </citation>
    <scope>NUCLEOTIDE SEQUENCE [LARGE SCALE GENOMIC DNA]</scope>
    <source>
        <strain evidence="8">cv. AM560-2</strain>
    </source>
</reference>
<organism evidence="7 8">
    <name type="scientific">Manihot esculenta</name>
    <name type="common">Cassava</name>
    <name type="synonym">Jatropha manihot</name>
    <dbReference type="NCBI Taxonomy" id="3983"/>
    <lineage>
        <taxon>Eukaryota</taxon>
        <taxon>Viridiplantae</taxon>
        <taxon>Streptophyta</taxon>
        <taxon>Embryophyta</taxon>
        <taxon>Tracheophyta</taxon>
        <taxon>Spermatophyta</taxon>
        <taxon>Magnoliopsida</taxon>
        <taxon>eudicotyledons</taxon>
        <taxon>Gunneridae</taxon>
        <taxon>Pentapetalae</taxon>
        <taxon>rosids</taxon>
        <taxon>fabids</taxon>
        <taxon>Malpighiales</taxon>
        <taxon>Euphorbiaceae</taxon>
        <taxon>Crotonoideae</taxon>
        <taxon>Manihoteae</taxon>
        <taxon>Manihot</taxon>
    </lineage>
</organism>
<dbReference type="GO" id="GO:0060320">
    <property type="term" value="P:rejection of self pollen"/>
    <property type="evidence" value="ECO:0007669"/>
    <property type="project" value="UniProtKB-KW"/>
</dbReference>
<evidence type="ECO:0000256" key="5">
    <source>
        <dbReference type="ARBA" id="ARBA00022729"/>
    </source>
</evidence>
<evidence type="ECO:0000256" key="6">
    <source>
        <dbReference type="RuleBase" id="RU367044"/>
    </source>
</evidence>
<dbReference type="InterPro" id="IPR010264">
    <property type="entry name" value="Self-incomp_S1"/>
</dbReference>
<accession>A0A2C9V821</accession>
<name>A0A2C9V821_MANES</name>
<comment type="caution">
    <text evidence="7">The sequence shown here is derived from an EMBL/GenBank/DDBJ whole genome shotgun (WGS) entry which is preliminary data.</text>
</comment>
<comment type="similarity">
    <text evidence="2 6">Belongs to the plant self-incompatibility (S1) protein family.</text>
</comment>
<keyword evidence="3 6" id="KW-0713">Self-incompatibility</keyword>
<dbReference type="Pfam" id="PF05938">
    <property type="entry name" value="Self-incomp_S1"/>
    <property type="match status" value="1"/>
</dbReference>
<dbReference type="EMBL" id="CM004395">
    <property type="protein sequence ID" value="OAY40805.1"/>
    <property type="molecule type" value="Genomic_DNA"/>
</dbReference>
<evidence type="ECO:0000256" key="2">
    <source>
        <dbReference type="ARBA" id="ARBA00005581"/>
    </source>
</evidence>
<feature type="chain" id="PRO_5025082144" description="S-protein homolog" evidence="6">
    <location>
        <begin position="27"/>
        <end position="154"/>
    </location>
</feature>
<proteinExistence type="inferred from homology"/>
<dbReference type="Gramene" id="Manes.09G050200.1.v8.1">
    <property type="protein sequence ID" value="Manes.09G050200.1.v8.1.CDS.1"/>
    <property type="gene ID" value="Manes.09G050200.v8.1"/>
</dbReference>
<keyword evidence="5 6" id="KW-0732">Signal</keyword>
<comment type="subcellular location">
    <subcellularLocation>
        <location evidence="1 6">Secreted</location>
    </subcellularLocation>
</comment>
<dbReference type="PANTHER" id="PTHR31232">
    <property type="match status" value="1"/>
</dbReference>
<gene>
    <name evidence="7" type="ORF">MANES_09G050200v8</name>
</gene>
<dbReference type="PANTHER" id="PTHR31232:SF155">
    <property type="entry name" value="PLANT SELF-INCOMPATIBILITY PROTEIN S1 FAMILY"/>
    <property type="match status" value="1"/>
</dbReference>
<dbReference type="Proteomes" id="UP000091857">
    <property type="component" value="Chromosome 9"/>
</dbReference>
<keyword evidence="4 6" id="KW-0964">Secreted</keyword>
<dbReference type="GO" id="GO:0005576">
    <property type="term" value="C:extracellular region"/>
    <property type="evidence" value="ECO:0007669"/>
    <property type="project" value="UniProtKB-SubCell"/>
</dbReference>